<evidence type="ECO:0000313" key="3">
    <source>
        <dbReference type="Proteomes" id="UP001355207"/>
    </source>
</evidence>
<protein>
    <recommendedName>
        <fullName evidence="4">Aminoglycoside phosphotransferase domain-containing protein</fullName>
    </recommendedName>
</protein>
<feature type="region of interest" description="Disordered" evidence="1">
    <location>
        <begin position="482"/>
        <end position="518"/>
    </location>
</feature>
<accession>A0AAX4JRU3</accession>
<evidence type="ECO:0008006" key="4">
    <source>
        <dbReference type="Google" id="ProtNLM"/>
    </source>
</evidence>
<gene>
    <name evidence="2" type="ORF">L201_003067</name>
</gene>
<keyword evidence="3" id="KW-1185">Reference proteome</keyword>
<evidence type="ECO:0000313" key="2">
    <source>
        <dbReference type="EMBL" id="WWC88162.1"/>
    </source>
</evidence>
<reference evidence="2 3" key="1">
    <citation type="submission" date="2024-01" db="EMBL/GenBank/DDBJ databases">
        <title>Comparative genomics of Cryptococcus and Kwoniella reveals pathogenesis evolution and contrasting modes of karyotype evolution via chromosome fusion or intercentromeric recombination.</title>
        <authorList>
            <person name="Coelho M.A."/>
            <person name="David-Palma M."/>
            <person name="Shea T."/>
            <person name="Bowers K."/>
            <person name="McGinley-Smith S."/>
            <person name="Mohammad A.W."/>
            <person name="Gnirke A."/>
            <person name="Yurkov A.M."/>
            <person name="Nowrousian M."/>
            <person name="Sun S."/>
            <person name="Cuomo C.A."/>
            <person name="Heitman J."/>
        </authorList>
    </citation>
    <scope>NUCLEOTIDE SEQUENCE [LARGE SCALE GENOMIC DNA]</scope>
    <source>
        <strain evidence="2 3">CBS 6074</strain>
    </source>
</reference>
<proteinExistence type="predicted"/>
<dbReference type="GeneID" id="91093738"/>
<dbReference type="InterPro" id="IPR051678">
    <property type="entry name" value="AGP_Transferase"/>
</dbReference>
<dbReference type="InterPro" id="IPR035896">
    <property type="entry name" value="AN1-like_Znf"/>
</dbReference>
<dbReference type="Proteomes" id="UP001355207">
    <property type="component" value="Chromosome 3"/>
</dbReference>
<organism evidence="2 3">
    <name type="scientific">Kwoniella dendrophila CBS 6074</name>
    <dbReference type="NCBI Taxonomy" id="1295534"/>
    <lineage>
        <taxon>Eukaryota</taxon>
        <taxon>Fungi</taxon>
        <taxon>Dikarya</taxon>
        <taxon>Basidiomycota</taxon>
        <taxon>Agaricomycotina</taxon>
        <taxon>Tremellomycetes</taxon>
        <taxon>Tremellales</taxon>
        <taxon>Cryptococcaceae</taxon>
        <taxon>Kwoniella</taxon>
    </lineage>
</organism>
<dbReference type="AlphaFoldDB" id="A0AAX4JRU3"/>
<dbReference type="RefSeq" id="XP_066074925.1">
    <property type="nucleotide sequence ID" value="XM_066218828.1"/>
</dbReference>
<evidence type="ECO:0000256" key="1">
    <source>
        <dbReference type="SAM" id="MobiDB-lite"/>
    </source>
</evidence>
<dbReference type="EMBL" id="CP144100">
    <property type="protein sequence ID" value="WWC88162.1"/>
    <property type="molecule type" value="Genomic_DNA"/>
</dbReference>
<dbReference type="PANTHER" id="PTHR21310:SF15">
    <property type="entry name" value="AMINOGLYCOSIDE PHOSPHOTRANSFERASE DOMAIN-CONTAINING PROTEIN"/>
    <property type="match status" value="1"/>
</dbReference>
<dbReference type="PANTHER" id="PTHR21310">
    <property type="entry name" value="AMINOGLYCOSIDE PHOSPHOTRANSFERASE-RELATED-RELATED"/>
    <property type="match status" value="1"/>
</dbReference>
<dbReference type="SUPFAM" id="SSF118310">
    <property type="entry name" value="AN1-like Zinc finger"/>
    <property type="match status" value="1"/>
</dbReference>
<sequence>MPELIEWPCDFPACQAIVLTSGAICELCYEVRCGTHDTQHNHECLTLDTQDLRWERKRENKRLYLGDLLETVRLHPHTITQQASQLHSNIPCKLALPDNADQLLESGLLAGFNVHFKIDFDDNTHWLLRVHQDERHRLPKEIRESNIKSEVTTLNILKDGNVPVPRAWLPPNFASNSGFEQELPFDYFFFEFISGETMRVSKHPFFSVSLSEDKLAQLIEGYANIQMELSELKLPVKQIGCLTSSPDQKSVVAGPFIARGSFQNPKPPYLLGPFNTMKDRYLAHIDAALNYIYVGAICWWAPVDAYLWHLELRELVTHSEILAEPLDAGDHLMWNDKGDVVGVLDWEWAYATSKGEAFASAYIFYDMVEYIRGDNSLTKEEKLLNDIYEKHDRKDLVECVKNGRLYQRLTRIGQYDRFYLKSGFREVFDSSNSIPNYDPPENDVDWRIYMMKRYIDNEELGNLMSKHDWSIERAEKEADKWYKEQEEKKKDTAEEEEKKQNEEGKKDDDNVKLDTEKE</sequence>
<name>A0AAX4JRU3_9TREE</name>